<feature type="binding site" evidence="8">
    <location>
        <position position="169"/>
    </location>
    <ligand>
        <name>NAD(+)</name>
        <dbReference type="ChEBI" id="CHEBI:57540"/>
    </ligand>
</feature>
<comment type="catalytic activity">
    <reaction evidence="5">
        <text>L-alanine + NAD(+) + H2O = pyruvate + NH4(+) + NADH + H(+)</text>
        <dbReference type="Rhea" id="RHEA:18405"/>
        <dbReference type="ChEBI" id="CHEBI:15361"/>
        <dbReference type="ChEBI" id="CHEBI:15377"/>
        <dbReference type="ChEBI" id="CHEBI:15378"/>
        <dbReference type="ChEBI" id="CHEBI:28938"/>
        <dbReference type="ChEBI" id="CHEBI:57540"/>
        <dbReference type="ChEBI" id="CHEBI:57945"/>
        <dbReference type="ChEBI" id="CHEBI:57972"/>
        <dbReference type="EC" id="1.4.1.1"/>
    </reaction>
</comment>
<reference evidence="11 12" key="1">
    <citation type="submission" date="2015-10" db="EMBL/GenBank/DDBJ databases">
        <title>Genomic differences between typical nodule nitrogen-fixing rhizobial strains and those coming from bean seeds.</title>
        <authorList>
            <person name="Peralta H."/>
            <person name="Aguilar-Vera A."/>
            <person name="Diaz R."/>
            <person name="Mora Y."/>
            <person name="Martinez-Batallar G."/>
            <person name="Salazar E."/>
            <person name="Vargas-Lagunas C."/>
            <person name="Encarnacion S."/>
            <person name="Girard L."/>
            <person name="Mora J."/>
        </authorList>
    </citation>
    <scope>NUCLEOTIDE SEQUENCE [LARGE SCALE GENOMIC DNA]</scope>
    <source>
        <strain evidence="11 12">CFNEI 73</strain>
    </source>
</reference>
<dbReference type="InterPro" id="IPR008141">
    <property type="entry name" value="Ala_DH"/>
</dbReference>
<protein>
    <recommendedName>
        <fullName evidence="2 5">Alanine dehydrogenase</fullName>
        <ecNumber evidence="2 5">1.4.1.1</ecNumber>
    </recommendedName>
</protein>
<name>A0A1L3LLW2_9HYPH</name>
<keyword evidence="4 5" id="KW-0520">NAD</keyword>
<evidence type="ECO:0000256" key="2">
    <source>
        <dbReference type="ARBA" id="ARBA00012897"/>
    </source>
</evidence>
<evidence type="ECO:0000256" key="5">
    <source>
        <dbReference type="PIRNR" id="PIRNR000183"/>
    </source>
</evidence>
<feature type="binding site" evidence="8">
    <location>
        <begin position="302"/>
        <end position="305"/>
    </location>
    <ligand>
        <name>NAD(+)</name>
        <dbReference type="ChEBI" id="CHEBI:57540"/>
    </ligand>
</feature>
<dbReference type="AlphaFoldDB" id="A0A1L3LLW2"/>
<dbReference type="PANTHER" id="PTHR42795:SF1">
    <property type="entry name" value="ALANINE DEHYDROGENASE"/>
    <property type="match status" value="1"/>
</dbReference>
<dbReference type="InterPro" id="IPR008143">
    <property type="entry name" value="Ala_DH/PNT_CS2"/>
</dbReference>
<dbReference type="GO" id="GO:0005886">
    <property type="term" value="C:plasma membrane"/>
    <property type="evidence" value="ECO:0007669"/>
    <property type="project" value="TreeGrafter"/>
</dbReference>
<dbReference type="Gene3D" id="3.40.50.720">
    <property type="entry name" value="NAD(P)-binding Rossmann-like Domain"/>
    <property type="match status" value="2"/>
</dbReference>
<dbReference type="NCBIfam" id="TIGR00518">
    <property type="entry name" value="alaDH"/>
    <property type="match status" value="1"/>
</dbReference>
<evidence type="ECO:0000256" key="7">
    <source>
        <dbReference type="PIRSR" id="PIRSR000183-2"/>
    </source>
</evidence>
<dbReference type="Pfam" id="PF01262">
    <property type="entry name" value="AlaDh_PNT_C"/>
    <property type="match status" value="1"/>
</dbReference>
<feature type="binding site" evidence="8">
    <location>
        <begin position="274"/>
        <end position="275"/>
    </location>
    <ligand>
        <name>NAD(+)</name>
        <dbReference type="ChEBI" id="CHEBI:57540"/>
    </ligand>
</feature>
<dbReference type="PANTHER" id="PTHR42795">
    <property type="entry name" value="ALANINE DEHYDROGENASE"/>
    <property type="match status" value="1"/>
</dbReference>
<feature type="binding site" evidence="8">
    <location>
        <begin position="333"/>
        <end position="336"/>
    </location>
    <ligand>
        <name>NAD(+)</name>
        <dbReference type="ChEBI" id="CHEBI:57540"/>
    </ligand>
</feature>
<accession>A0A1L3LLW2</accession>
<evidence type="ECO:0000256" key="1">
    <source>
        <dbReference type="ARBA" id="ARBA00005689"/>
    </source>
</evidence>
<evidence type="ECO:0000256" key="3">
    <source>
        <dbReference type="ARBA" id="ARBA00023002"/>
    </source>
</evidence>
<dbReference type="GO" id="GO:0000166">
    <property type="term" value="F:nucleotide binding"/>
    <property type="evidence" value="ECO:0007669"/>
    <property type="project" value="UniProtKB-KW"/>
</dbReference>
<dbReference type="SMART" id="SM01003">
    <property type="entry name" value="AlaDh_PNT_N"/>
    <property type="match status" value="1"/>
</dbReference>
<dbReference type="InterPro" id="IPR007886">
    <property type="entry name" value="AlaDH/PNT_N"/>
</dbReference>
<dbReference type="InterPro" id="IPR036291">
    <property type="entry name" value="NAD(P)-bd_dom_sf"/>
</dbReference>
<keyword evidence="3 5" id="KW-0560">Oxidoreductase</keyword>
<feature type="binding site" evidence="8">
    <location>
        <position position="255"/>
    </location>
    <ligand>
        <name>NAD(+)</name>
        <dbReference type="ChEBI" id="CHEBI:57540"/>
    </ligand>
</feature>
<feature type="binding site" evidence="8">
    <location>
        <position position="233"/>
    </location>
    <ligand>
        <name>NAD(+)</name>
        <dbReference type="ChEBI" id="CHEBI:57540"/>
    </ligand>
</feature>
<dbReference type="InterPro" id="IPR007698">
    <property type="entry name" value="AlaDH/PNT_NAD(H)-bd"/>
</dbReference>
<evidence type="ECO:0000259" key="9">
    <source>
        <dbReference type="SMART" id="SM01002"/>
    </source>
</evidence>
<keyword evidence="12" id="KW-1185">Reference proteome</keyword>
<dbReference type="FunFam" id="3.40.50.720:FF:000049">
    <property type="entry name" value="Alanine dehydrogenase"/>
    <property type="match status" value="1"/>
</dbReference>
<dbReference type="EMBL" id="CP013107">
    <property type="protein sequence ID" value="APG91071.1"/>
    <property type="molecule type" value="Genomic_DNA"/>
</dbReference>
<evidence type="ECO:0000256" key="4">
    <source>
        <dbReference type="ARBA" id="ARBA00023027"/>
    </source>
</evidence>
<dbReference type="EC" id="1.4.1.1" evidence="2 5"/>
<keyword evidence="8" id="KW-0547">Nucleotide-binding</keyword>
<dbReference type="SMART" id="SM01002">
    <property type="entry name" value="AlaDh_PNT_C"/>
    <property type="match status" value="1"/>
</dbReference>
<gene>
    <name evidence="11" type="primary">ald</name>
    <name evidence="11" type="ORF">SAMCFNEI73_Ch1779</name>
</gene>
<evidence type="ECO:0000256" key="8">
    <source>
        <dbReference type="PIRSR" id="PIRSR000183-3"/>
    </source>
</evidence>
<comment type="similarity">
    <text evidence="1 5">Belongs to the AlaDH/PNT family.</text>
</comment>
<dbReference type="CDD" id="cd05305">
    <property type="entry name" value="L-AlaDH"/>
    <property type="match status" value="1"/>
</dbReference>
<feature type="binding site" evidence="7">
    <location>
        <position position="110"/>
    </location>
    <ligand>
        <name>substrate</name>
    </ligand>
</feature>
<dbReference type="Pfam" id="PF05222">
    <property type="entry name" value="AlaDh_PNT_N"/>
    <property type="match status" value="1"/>
</dbReference>
<dbReference type="SUPFAM" id="SSF52283">
    <property type="entry name" value="Formate/glycerate dehydrogenase catalytic domain-like"/>
    <property type="match status" value="1"/>
</dbReference>
<dbReference type="Proteomes" id="UP000182306">
    <property type="component" value="Chromosome"/>
</dbReference>
<evidence type="ECO:0000313" key="11">
    <source>
        <dbReference type="EMBL" id="APG91071.1"/>
    </source>
</evidence>
<dbReference type="PROSITE" id="PS00837">
    <property type="entry name" value="ALADH_PNT_2"/>
    <property type="match status" value="1"/>
</dbReference>
<dbReference type="STRING" id="194963.SAMCFNEI73_Ch1779"/>
<feature type="active site" description="Proton donor/acceptor" evidence="6">
    <location>
        <position position="305"/>
    </location>
</feature>
<dbReference type="GO" id="GO:0042853">
    <property type="term" value="P:L-alanine catabolic process"/>
    <property type="evidence" value="ECO:0007669"/>
    <property type="project" value="InterPro"/>
</dbReference>
<sequence>MRRGTRLCKDILAGICFPCLIINAAKADRQERNAKMRVGCPKEIKNHEYRVGLTPGSVREYVAHGHEVIVETKAGAGIGADDDAYRAAGARIVPAAKDVFEKADMVVKVKEPQPSEWTQLREGQVLYTYLHLAPDPEQTRGLLNSGVTAVAYETVTDERGGLPLLAPMSEVAGRLAIQAGATSLQKANGGRGILLGGVPGVLPAKVAIIGGGVVGLHAAKMAVGLGADVSILDRSIPRLRQLDDIFNGRVHTRYSTIDALEEEVFSADLVIGAVLIPGAAAPKLVTREMLSGMKKGAVIVDVAIDQGGCFETSHATTHSEPTYEVDGIVHYCVANMPGAVPITSAHALNNATLYYGLQLADRGLKAIAEDRHLRAGLNVHRGRVTNAPVAEALGYDSHAPESVLHVA</sequence>
<feature type="domain" description="Alanine dehydrogenase/pyridine nucleotide transhydrogenase NAD(H)-binding" evidence="9">
    <location>
        <begin position="184"/>
        <end position="332"/>
    </location>
</feature>
<organism evidence="11 12">
    <name type="scientific">Sinorhizobium americanum</name>
    <dbReference type="NCBI Taxonomy" id="194963"/>
    <lineage>
        <taxon>Bacteria</taxon>
        <taxon>Pseudomonadati</taxon>
        <taxon>Pseudomonadota</taxon>
        <taxon>Alphaproteobacteria</taxon>
        <taxon>Hyphomicrobiales</taxon>
        <taxon>Rhizobiaceae</taxon>
        <taxon>Sinorhizobium/Ensifer group</taxon>
        <taxon>Sinorhizobium</taxon>
    </lineage>
</organism>
<evidence type="ECO:0000256" key="6">
    <source>
        <dbReference type="PIRSR" id="PIRSR000183-1"/>
    </source>
</evidence>
<dbReference type="PIRSF" id="PIRSF000183">
    <property type="entry name" value="Alanine_dh"/>
    <property type="match status" value="1"/>
</dbReference>
<evidence type="ECO:0000259" key="10">
    <source>
        <dbReference type="SMART" id="SM01003"/>
    </source>
</evidence>
<dbReference type="GO" id="GO:0000286">
    <property type="term" value="F:alanine dehydrogenase activity"/>
    <property type="evidence" value="ECO:0007669"/>
    <property type="project" value="UniProtKB-UniRule"/>
</dbReference>
<feature type="domain" description="Alanine dehydrogenase/pyridine nucleotide transhydrogenase N-terminal" evidence="10">
    <location>
        <begin position="39"/>
        <end position="172"/>
    </location>
</feature>
<feature type="active site" description="Proton donor/acceptor" evidence="6">
    <location>
        <position position="131"/>
    </location>
</feature>
<proteinExistence type="inferred from homology"/>
<feature type="binding site" evidence="7">
    <location>
        <position position="50"/>
    </location>
    <ligand>
        <name>substrate</name>
    </ligand>
</feature>
<dbReference type="SUPFAM" id="SSF51735">
    <property type="entry name" value="NAD(P)-binding Rossmann-fold domains"/>
    <property type="match status" value="1"/>
</dbReference>
<feature type="binding site" evidence="8">
    <location>
        <position position="238"/>
    </location>
    <ligand>
        <name>NAD(+)</name>
        <dbReference type="ChEBI" id="CHEBI:57540"/>
    </ligand>
</feature>
<evidence type="ECO:0000313" key="12">
    <source>
        <dbReference type="Proteomes" id="UP000182306"/>
    </source>
</evidence>
<dbReference type="KEGG" id="same:SAMCFNEI73_Ch1779"/>